<proteinExistence type="predicted"/>
<dbReference type="Proteomes" id="UP000054047">
    <property type="component" value="Unassembled WGS sequence"/>
</dbReference>
<organism evidence="1 2">
    <name type="scientific">Ancylostoma duodenale</name>
    <dbReference type="NCBI Taxonomy" id="51022"/>
    <lineage>
        <taxon>Eukaryota</taxon>
        <taxon>Metazoa</taxon>
        <taxon>Ecdysozoa</taxon>
        <taxon>Nematoda</taxon>
        <taxon>Chromadorea</taxon>
        <taxon>Rhabditida</taxon>
        <taxon>Rhabditina</taxon>
        <taxon>Rhabditomorpha</taxon>
        <taxon>Strongyloidea</taxon>
        <taxon>Ancylostomatidae</taxon>
        <taxon>Ancylostomatinae</taxon>
        <taxon>Ancylostoma</taxon>
    </lineage>
</organism>
<evidence type="ECO:0000313" key="1">
    <source>
        <dbReference type="EMBL" id="KIH56779.1"/>
    </source>
</evidence>
<keyword evidence="2" id="KW-1185">Reference proteome</keyword>
<name>A0A0C2GD20_9BILA</name>
<protein>
    <submittedName>
        <fullName evidence="1">Uncharacterized protein</fullName>
    </submittedName>
</protein>
<gene>
    <name evidence="1" type="ORF">ANCDUO_13033</name>
</gene>
<evidence type="ECO:0000313" key="2">
    <source>
        <dbReference type="Proteomes" id="UP000054047"/>
    </source>
</evidence>
<dbReference type="AlphaFoldDB" id="A0A0C2GD20"/>
<accession>A0A0C2GD20</accession>
<dbReference type="OrthoDB" id="5866954at2759"/>
<reference evidence="1 2" key="1">
    <citation type="submission" date="2013-12" db="EMBL/GenBank/DDBJ databases">
        <title>Draft genome of the parsitic nematode Ancylostoma duodenale.</title>
        <authorList>
            <person name="Mitreva M."/>
        </authorList>
    </citation>
    <scope>NUCLEOTIDE SEQUENCE [LARGE SCALE GENOMIC DNA]</scope>
    <source>
        <strain evidence="1 2">Zhejiang</strain>
    </source>
</reference>
<dbReference type="EMBL" id="KN735264">
    <property type="protein sequence ID" value="KIH56779.1"/>
    <property type="molecule type" value="Genomic_DNA"/>
</dbReference>
<sequence length="212" mass="23273">MAGVPVPLVGRALLHFEIGSVTMDHPVYFTDSACIPTVANSYNMIMGNDLLSRLPPWSINYNKKAFHIADQQVNILSNKPETSEEHETIPVRVAKTIVLSPSSETFVPCFTDTEEESALVLTCQSESLHSRSLLVTPAVIRSGHTHILVSNPGSSPEVLYKGQRFPLPSKHMNRTMVPLLCHPDVFSTPTSLNSTVDVADSPISILNLNRSR</sequence>